<evidence type="ECO:0000256" key="3">
    <source>
        <dbReference type="ARBA" id="ARBA00023002"/>
    </source>
</evidence>
<gene>
    <name evidence="6" type="ORF">FIBSPDRAFT_901762</name>
</gene>
<keyword evidence="2" id="KW-0274">FAD</keyword>
<dbReference type="Gene3D" id="3.50.50.60">
    <property type="entry name" value="FAD/NAD(P)-binding domain"/>
    <property type="match status" value="1"/>
</dbReference>
<keyword evidence="7" id="KW-1185">Reference proteome</keyword>
<dbReference type="GO" id="GO:0071949">
    <property type="term" value="F:FAD binding"/>
    <property type="evidence" value="ECO:0007669"/>
    <property type="project" value="InterPro"/>
</dbReference>
<evidence type="ECO:0000256" key="2">
    <source>
        <dbReference type="ARBA" id="ARBA00022827"/>
    </source>
</evidence>
<dbReference type="SUPFAM" id="SSF51905">
    <property type="entry name" value="FAD/NAD(P)-binding domain"/>
    <property type="match status" value="1"/>
</dbReference>
<proteinExistence type="predicted"/>
<feature type="domain" description="FAD-binding" evidence="5">
    <location>
        <begin position="120"/>
        <end position="345"/>
    </location>
</feature>
<reference evidence="6 7" key="1">
    <citation type="journal article" date="2016" name="Mol. Biol. Evol.">
        <title>Comparative Genomics of Early-Diverging Mushroom-Forming Fungi Provides Insights into the Origins of Lignocellulose Decay Capabilities.</title>
        <authorList>
            <person name="Nagy L.G."/>
            <person name="Riley R."/>
            <person name="Tritt A."/>
            <person name="Adam C."/>
            <person name="Daum C."/>
            <person name="Floudas D."/>
            <person name="Sun H."/>
            <person name="Yadav J.S."/>
            <person name="Pangilinan J."/>
            <person name="Larsson K.H."/>
            <person name="Matsuura K."/>
            <person name="Barry K."/>
            <person name="Labutti K."/>
            <person name="Kuo R."/>
            <person name="Ohm R.A."/>
            <person name="Bhattacharya S.S."/>
            <person name="Shirouzu T."/>
            <person name="Yoshinaga Y."/>
            <person name="Martin F.M."/>
            <person name="Grigoriev I.V."/>
            <person name="Hibbett D.S."/>
        </authorList>
    </citation>
    <scope>NUCLEOTIDE SEQUENCE [LARGE SCALE GENOMIC DNA]</scope>
    <source>
        <strain evidence="6 7">CBS 109695</strain>
    </source>
</reference>
<dbReference type="Pfam" id="PF13450">
    <property type="entry name" value="NAD_binding_8"/>
    <property type="match status" value="1"/>
</dbReference>
<keyword evidence="3" id="KW-0560">Oxidoreductase</keyword>
<sequence length="381" mass="41878">MSSPKIIIIGGGLGGLTLAQSLRSQGINFELFERDEGPQARIQGWAVALQWIIPHLRHIMPKEAPSLESVSVSAGQSEPDTADLFDANTGESIMAKKGQNWGPGTFIRVNRAKYRQYLLTGLDIRWGHRFTHYEVTETGGVKAFFDDGSMATGDILVGADGLRSRVRSTTVREALYQPNPPALNTLPAGVIVGEVILTREQYKRQAKLGRAFHACMGKGVFLFTGLTSYSSDMSEGNFYWLFYFPEDQPAESWIKTASKAELLAFVKGKVQGIYPAFREIVELQKVEDMGEPFIMHDRVPEMCPAGPVTLIGDATHPMTPLRGEGANNAMRDSIELGQKLGEAVELDSSLADALRAFEAVMIPRATQSVLLSRQVALTMER</sequence>
<dbReference type="PANTHER" id="PTHR47178:SF6">
    <property type="entry name" value="FAD-BINDING DOMAIN-CONTAINING PROTEIN"/>
    <property type="match status" value="1"/>
</dbReference>
<evidence type="ECO:0000259" key="5">
    <source>
        <dbReference type="Pfam" id="PF01494"/>
    </source>
</evidence>
<accession>A0A165WQU0</accession>
<dbReference type="STRING" id="436010.A0A165WQU0"/>
<evidence type="ECO:0000256" key="4">
    <source>
        <dbReference type="ARBA" id="ARBA00023033"/>
    </source>
</evidence>
<evidence type="ECO:0000256" key="1">
    <source>
        <dbReference type="ARBA" id="ARBA00022630"/>
    </source>
</evidence>
<keyword evidence="4" id="KW-0503">Monooxygenase</keyword>
<keyword evidence="1" id="KW-0285">Flavoprotein</keyword>
<evidence type="ECO:0000313" key="6">
    <source>
        <dbReference type="EMBL" id="KZP07819.1"/>
    </source>
</evidence>
<dbReference type="Proteomes" id="UP000076532">
    <property type="component" value="Unassembled WGS sequence"/>
</dbReference>
<dbReference type="EMBL" id="KV417739">
    <property type="protein sequence ID" value="KZP07819.1"/>
    <property type="molecule type" value="Genomic_DNA"/>
</dbReference>
<dbReference type="Pfam" id="PF01494">
    <property type="entry name" value="FAD_binding_3"/>
    <property type="match status" value="1"/>
</dbReference>
<protein>
    <submittedName>
        <fullName evidence="6">FAD/NAD(P)-binding domain-containing protein</fullName>
    </submittedName>
</protein>
<dbReference type="OrthoDB" id="655030at2759"/>
<evidence type="ECO:0000313" key="7">
    <source>
        <dbReference type="Proteomes" id="UP000076532"/>
    </source>
</evidence>
<name>A0A165WQU0_9AGAM</name>
<dbReference type="InterPro" id="IPR002938">
    <property type="entry name" value="FAD-bd"/>
</dbReference>
<dbReference type="PRINTS" id="PR00420">
    <property type="entry name" value="RNGMNOXGNASE"/>
</dbReference>
<dbReference type="AlphaFoldDB" id="A0A165WQU0"/>
<dbReference type="InterPro" id="IPR036188">
    <property type="entry name" value="FAD/NAD-bd_sf"/>
</dbReference>
<organism evidence="6 7">
    <name type="scientific">Athelia psychrophila</name>
    <dbReference type="NCBI Taxonomy" id="1759441"/>
    <lineage>
        <taxon>Eukaryota</taxon>
        <taxon>Fungi</taxon>
        <taxon>Dikarya</taxon>
        <taxon>Basidiomycota</taxon>
        <taxon>Agaricomycotina</taxon>
        <taxon>Agaricomycetes</taxon>
        <taxon>Agaricomycetidae</taxon>
        <taxon>Atheliales</taxon>
        <taxon>Atheliaceae</taxon>
        <taxon>Athelia</taxon>
    </lineage>
</organism>
<dbReference type="GO" id="GO:0004497">
    <property type="term" value="F:monooxygenase activity"/>
    <property type="evidence" value="ECO:0007669"/>
    <property type="project" value="UniProtKB-KW"/>
</dbReference>
<dbReference type="PANTHER" id="PTHR47178">
    <property type="entry name" value="MONOOXYGENASE, FAD-BINDING"/>
    <property type="match status" value="1"/>
</dbReference>